<sequence length="118" mass="13091">MSIASRTLISERFSLTSSLPPSVSLAETFTDYLRSYSALPETYNGVCLYPISYARPSSSSIATSQQVCAATASINHQGRRILQSLPQSATRGHLRHSEDRRFTETPIQRWLGVKLSVK</sequence>
<reference evidence="1 2" key="1">
    <citation type="journal article" date="2018" name="Nat. Ecol. Evol.">
        <title>Pezizomycetes genomes reveal the molecular basis of ectomycorrhizal truffle lifestyle.</title>
        <authorList>
            <person name="Murat C."/>
            <person name="Payen T."/>
            <person name="Noel B."/>
            <person name="Kuo A."/>
            <person name="Morin E."/>
            <person name="Chen J."/>
            <person name="Kohler A."/>
            <person name="Krizsan K."/>
            <person name="Balestrini R."/>
            <person name="Da Silva C."/>
            <person name="Montanini B."/>
            <person name="Hainaut M."/>
            <person name="Levati E."/>
            <person name="Barry K.W."/>
            <person name="Belfiori B."/>
            <person name="Cichocki N."/>
            <person name="Clum A."/>
            <person name="Dockter R.B."/>
            <person name="Fauchery L."/>
            <person name="Guy J."/>
            <person name="Iotti M."/>
            <person name="Le Tacon F."/>
            <person name="Lindquist E.A."/>
            <person name="Lipzen A."/>
            <person name="Malagnac F."/>
            <person name="Mello A."/>
            <person name="Molinier V."/>
            <person name="Miyauchi S."/>
            <person name="Poulain J."/>
            <person name="Riccioni C."/>
            <person name="Rubini A."/>
            <person name="Sitrit Y."/>
            <person name="Splivallo R."/>
            <person name="Traeger S."/>
            <person name="Wang M."/>
            <person name="Zifcakova L."/>
            <person name="Wipf D."/>
            <person name="Zambonelli A."/>
            <person name="Paolocci F."/>
            <person name="Nowrousian M."/>
            <person name="Ottonello S."/>
            <person name="Baldrian P."/>
            <person name="Spatafora J.W."/>
            <person name="Henrissat B."/>
            <person name="Nagy L.G."/>
            <person name="Aury J.M."/>
            <person name="Wincker P."/>
            <person name="Grigoriev I.V."/>
            <person name="Bonfante P."/>
            <person name="Martin F.M."/>
        </authorList>
    </citation>
    <scope>NUCLEOTIDE SEQUENCE [LARGE SCALE GENOMIC DNA]</scope>
    <source>
        <strain evidence="1 2">RN42</strain>
    </source>
</reference>
<organism evidence="1 2">
    <name type="scientific">Ascobolus immersus RN42</name>
    <dbReference type="NCBI Taxonomy" id="1160509"/>
    <lineage>
        <taxon>Eukaryota</taxon>
        <taxon>Fungi</taxon>
        <taxon>Dikarya</taxon>
        <taxon>Ascomycota</taxon>
        <taxon>Pezizomycotina</taxon>
        <taxon>Pezizomycetes</taxon>
        <taxon>Pezizales</taxon>
        <taxon>Ascobolaceae</taxon>
        <taxon>Ascobolus</taxon>
    </lineage>
</organism>
<proteinExistence type="predicted"/>
<keyword evidence="2" id="KW-1185">Reference proteome</keyword>
<evidence type="ECO:0000313" key="2">
    <source>
        <dbReference type="Proteomes" id="UP000275078"/>
    </source>
</evidence>
<accession>A0A3N4IR94</accession>
<dbReference type="AlphaFoldDB" id="A0A3N4IR94"/>
<evidence type="ECO:0000313" key="1">
    <source>
        <dbReference type="EMBL" id="RPA87268.1"/>
    </source>
</evidence>
<protein>
    <submittedName>
        <fullName evidence="1">Uncharacterized protein</fullName>
    </submittedName>
</protein>
<gene>
    <name evidence="1" type="ORF">BJ508DRAFT_410782</name>
</gene>
<dbReference type="Proteomes" id="UP000275078">
    <property type="component" value="Unassembled WGS sequence"/>
</dbReference>
<name>A0A3N4IR94_ASCIM</name>
<dbReference type="EMBL" id="ML119647">
    <property type="protein sequence ID" value="RPA87268.1"/>
    <property type="molecule type" value="Genomic_DNA"/>
</dbReference>